<dbReference type="Proteomes" id="UP000317243">
    <property type="component" value="Unassembled WGS sequence"/>
</dbReference>
<sequence>MRVLLLERKHSDQDPWWQDHFASLEDDLCEPPRELTRLNDDQLWMIFSQIFDEFEIAHPDRRATLETFKQIDPECRPLLAVLFAETLIDNPQFAQKWNVSDLIKAILNREVQQWKKHGIDEAHVNMLVLATMSGDVSRTEADELAQEGLKLPTRVSFDEEQIHLLTGLGGAHGNDAMVPLEPDLLGELFVLERLAGRFSVQHPNQGIITEETTALLDAAWNRNENKIGDFMFHTLLTFPSHQQTELFESQRDSAYWIFAIAAAFGYVISPEIKHPRIAGRLC</sequence>
<gene>
    <name evidence="1" type="ORF">KOR42_06360</name>
</gene>
<proteinExistence type="predicted"/>
<name>A0A5C5X2L4_9PLAN</name>
<evidence type="ECO:0000313" key="2">
    <source>
        <dbReference type="Proteomes" id="UP000317243"/>
    </source>
</evidence>
<keyword evidence="2" id="KW-1185">Reference proteome</keyword>
<organism evidence="1 2">
    <name type="scientific">Thalassoglobus neptunius</name>
    <dbReference type="NCBI Taxonomy" id="1938619"/>
    <lineage>
        <taxon>Bacteria</taxon>
        <taxon>Pseudomonadati</taxon>
        <taxon>Planctomycetota</taxon>
        <taxon>Planctomycetia</taxon>
        <taxon>Planctomycetales</taxon>
        <taxon>Planctomycetaceae</taxon>
        <taxon>Thalassoglobus</taxon>
    </lineage>
</organism>
<evidence type="ECO:0000313" key="1">
    <source>
        <dbReference type="EMBL" id="TWT57277.1"/>
    </source>
</evidence>
<dbReference type="EMBL" id="SIHI01000001">
    <property type="protein sequence ID" value="TWT57277.1"/>
    <property type="molecule type" value="Genomic_DNA"/>
</dbReference>
<reference evidence="1 2" key="1">
    <citation type="submission" date="2019-02" db="EMBL/GenBank/DDBJ databases">
        <title>Deep-cultivation of Planctomycetes and their phenomic and genomic characterization uncovers novel biology.</title>
        <authorList>
            <person name="Wiegand S."/>
            <person name="Jogler M."/>
            <person name="Boedeker C."/>
            <person name="Pinto D."/>
            <person name="Vollmers J."/>
            <person name="Rivas-Marin E."/>
            <person name="Kohn T."/>
            <person name="Peeters S.H."/>
            <person name="Heuer A."/>
            <person name="Rast P."/>
            <person name="Oberbeckmann S."/>
            <person name="Bunk B."/>
            <person name="Jeske O."/>
            <person name="Meyerdierks A."/>
            <person name="Storesund J.E."/>
            <person name="Kallscheuer N."/>
            <person name="Luecker S."/>
            <person name="Lage O.M."/>
            <person name="Pohl T."/>
            <person name="Merkel B.J."/>
            <person name="Hornburger P."/>
            <person name="Mueller R.-W."/>
            <person name="Bruemmer F."/>
            <person name="Labrenz M."/>
            <person name="Spormann A.M."/>
            <person name="Op Den Camp H."/>
            <person name="Overmann J."/>
            <person name="Amann R."/>
            <person name="Jetten M.S.M."/>
            <person name="Mascher T."/>
            <person name="Medema M.H."/>
            <person name="Devos D.P."/>
            <person name="Kaster A.-K."/>
            <person name="Ovreas L."/>
            <person name="Rohde M."/>
            <person name="Galperin M.Y."/>
            <person name="Jogler C."/>
        </authorList>
    </citation>
    <scope>NUCLEOTIDE SEQUENCE [LARGE SCALE GENOMIC DNA]</scope>
    <source>
        <strain evidence="1 2">KOR42</strain>
    </source>
</reference>
<dbReference type="AlphaFoldDB" id="A0A5C5X2L4"/>
<protein>
    <submittedName>
        <fullName evidence="1">Uncharacterized protein</fullName>
    </submittedName>
</protein>
<comment type="caution">
    <text evidence="1">The sequence shown here is derived from an EMBL/GenBank/DDBJ whole genome shotgun (WGS) entry which is preliminary data.</text>
</comment>
<accession>A0A5C5X2L4</accession>
<dbReference type="RefSeq" id="WP_231740607.1">
    <property type="nucleotide sequence ID" value="NZ_SIHI01000001.1"/>
</dbReference>